<dbReference type="AlphaFoldDB" id="A0A3E2W5Z7"/>
<evidence type="ECO:0000313" key="2">
    <source>
        <dbReference type="Proteomes" id="UP000260025"/>
    </source>
</evidence>
<sequence length="194" mass="21761">MKKLLRSCFAAAVVFLCSSCKGIPPENEAMSKALQDKDVTYSIVALDDKCFYLSLENKDLIFDYLLETDRNKAGGSYYSMEITTKKTDSMSFQWVQAAAYRDHTLKKIKNGNCDVMMDEAIGAFDSKKNCTGAALQEAKTFEAEVRKRLAAYGLTPQEAFSYGRSYLKNNQDTALVNLDIVTRFKNIIPMNSDS</sequence>
<protein>
    <submittedName>
        <fullName evidence="1">Uncharacterized protein</fullName>
    </submittedName>
</protein>
<gene>
    <name evidence="1" type="ORF">DXA38_01620</name>
</gene>
<dbReference type="RefSeq" id="WP_117441703.1">
    <property type="nucleotide sequence ID" value="NZ_JAJFEN010000001.1"/>
</dbReference>
<name>A0A3E2W5Z7_CLOIN</name>
<evidence type="ECO:0000313" key="1">
    <source>
        <dbReference type="EMBL" id="RGC19232.1"/>
    </source>
</evidence>
<comment type="caution">
    <text evidence="1">The sequence shown here is derived from an EMBL/GenBank/DDBJ whole genome shotgun (WGS) entry which is preliminary data.</text>
</comment>
<organism evidence="1 2">
    <name type="scientific">Clostridium innocuum</name>
    <dbReference type="NCBI Taxonomy" id="1522"/>
    <lineage>
        <taxon>Bacteria</taxon>
        <taxon>Bacillati</taxon>
        <taxon>Bacillota</taxon>
        <taxon>Clostridia</taxon>
        <taxon>Eubacteriales</taxon>
        <taxon>Clostridiaceae</taxon>
        <taxon>Clostridium</taxon>
    </lineage>
</organism>
<accession>A0A3E2W5Z7</accession>
<dbReference type="Proteomes" id="UP000260025">
    <property type="component" value="Unassembled WGS sequence"/>
</dbReference>
<dbReference type="OrthoDB" id="1650881at2"/>
<dbReference type="EMBL" id="QVEV01000001">
    <property type="protein sequence ID" value="RGC19232.1"/>
    <property type="molecule type" value="Genomic_DNA"/>
</dbReference>
<reference evidence="1 2" key="1">
    <citation type="submission" date="2018-08" db="EMBL/GenBank/DDBJ databases">
        <title>A genome reference for cultivated species of the human gut microbiota.</title>
        <authorList>
            <person name="Zou Y."/>
            <person name="Xue W."/>
            <person name="Luo G."/>
        </authorList>
    </citation>
    <scope>NUCLEOTIDE SEQUENCE [LARGE SCALE GENOMIC DNA]</scope>
    <source>
        <strain evidence="1 2">OF01-2LB</strain>
    </source>
</reference>
<proteinExistence type="predicted"/>